<organism evidence="1 2">
    <name type="scientific">Pseudomonas putida</name>
    <name type="common">Arthrobacter siderocapsulatus</name>
    <dbReference type="NCBI Taxonomy" id="303"/>
    <lineage>
        <taxon>Bacteria</taxon>
        <taxon>Pseudomonadati</taxon>
        <taxon>Pseudomonadota</taxon>
        <taxon>Gammaproteobacteria</taxon>
        <taxon>Pseudomonadales</taxon>
        <taxon>Pseudomonadaceae</taxon>
        <taxon>Pseudomonas</taxon>
    </lineage>
</organism>
<gene>
    <name evidence="1" type="ORF">C2H86_12275</name>
</gene>
<dbReference type="RefSeq" id="WP_159410501.1">
    <property type="nucleotide sequence ID" value="NZ_CP026115.2"/>
</dbReference>
<reference evidence="1 2" key="1">
    <citation type="submission" date="2020-02" db="EMBL/GenBank/DDBJ databases">
        <title>Pseudomonas Putida W5 Complete Genome Assembly.</title>
        <authorList>
            <person name="Yuan Z.-C."/>
            <person name="Shaw G.A."/>
            <person name="Cusano A.D."/>
            <person name="Caddey B.J."/>
            <person name="Weselowski B.J."/>
        </authorList>
    </citation>
    <scope>NUCLEOTIDE SEQUENCE [LARGE SCALE GENOMIC DNA]</scope>
    <source>
        <strain evidence="1 2">W5</strain>
    </source>
</reference>
<dbReference type="Proteomes" id="UP000464480">
    <property type="component" value="Chromosome"/>
</dbReference>
<evidence type="ECO:0000313" key="1">
    <source>
        <dbReference type="EMBL" id="QHG65154.1"/>
    </source>
</evidence>
<accession>A0A6I6XMM3</accession>
<dbReference type="AlphaFoldDB" id="A0A6I6XMM3"/>
<protein>
    <submittedName>
        <fullName evidence="1">Uncharacterized protein</fullName>
    </submittedName>
</protein>
<dbReference type="EMBL" id="CP026115">
    <property type="protein sequence ID" value="QHG65154.1"/>
    <property type="molecule type" value="Genomic_DNA"/>
</dbReference>
<sequence length="224" mass="25415">MVSLKGHRRKQLMSSRTGSHNGSLWLCYSPKIDKDFTIISDREMVYWVSELESNPKVRRFEFDAEVEVCLIPDSETFERVKCTWVDCADGTVELHVIDSRENVDKDLKAVNVRCRRSGHPERDAQIVRIPHVRLVLFSKFMGFWLQVIAFAAQVRDYDLEVETETLDSQITHDKEGTIKDLLSAVSIQDQALAIGAISRMILVGAIQVDAGSAGFGNNTQWRLS</sequence>
<proteinExistence type="predicted"/>
<name>A0A6I6XMM3_PSEPU</name>
<evidence type="ECO:0000313" key="2">
    <source>
        <dbReference type="Proteomes" id="UP000464480"/>
    </source>
</evidence>